<evidence type="ECO:0000256" key="1">
    <source>
        <dbReference type="ARBA" id="ARBA00034117"/>
    </source>
</evidence>
<dbReference type="OrthoDB" id="2666568at2"/>
<dbReference type="Pfam" id="PF04740">
    <property type="entry name" value="LXG"/>
    <property type="match status" value="1"/>
</dbReference>
<dbReference type="InterPro" id="IPR006829">
    <property type="entry name" value="LXG_dom"/>
</dbReference>
<dbReference type="PANTHER" id="PTHR34976">
    <property type="entry name" value="RIBONUCLEASE YQCG-RELATED"/>
    <property type="match status" value="1"/>
</dbReference>
<dbReference type="EMBL" id="QJJQ01000008">
    <property type="protein sequence ID" value="PXW86350.1"/>
    <property type="molecule type" value="Genomic_DNA"/>
</dbReference>
<comment type="caution">
    <text evidence="3">The sequence shown here is derived from an EMBL/GenBank/DDBJ whole genome shotgun (WGS) entry which is preliminary data.</text>
</comment>
<protein>
    <submittedName>
        <fullName evidence="3">WXG superfamily protein probably secreted by type VII secretion system</fullName>
    </submittedName>
</protein>
<feature type="domain" description="LXG" evidence="2">
    <location>
        <begin position="9"/>
        <end position="80"/>
    </location>
</feature>
<evidence type="ECO:0000259" key="2">
    <source>
        <dbReference type="Pfam" id="PF04740"/>
    </source>
</evidence>
<organism evidence="3 4">
    <name type="scientific">Pseudogracilibacillus auburnensis</name>
    <dbReference type="NCBI Taxonomy" id="1494959"/>
    <lineage>
        <taxon>Bacteria</taxon>
        <taxon>Bacillati</taxon>
        <taxon>Bacillota</taxon>
        <taxon>Bacilli</taxon>
        <taxon>Bacillales</taxon>
        <taxon>Bacillaceae</taxon>
        <taxon>Pseudogracilibacillus</taxon>
    </lineage>
</organism>
<keyword evidence="4" id="KW-1185">Reference proteome</keyword>
<name>A0A2V3VXN9_9BACI</name>
<gene>
    <name evidence="3" type="ORF">DFR56_108169</name>
</gene>
<dbReference type="PANTHER" id="PTHR34976:SF1">
    <property type="entry name" value="TOXIN BC_0920"/>
    <property type="match status" value="1"/>
</dbReference>
<evidence type="ECO:0000313" key="3">
    <source>
        <dbReference type="EMBL" id="PXW86350.1"/>
    </source>
</evidence>
<accession>A0A2V3VXN9</accession>
<comment type="similarity">
    <text evidence="1">In the N-terminal section; belongs to the LXG family.</text>
</comment>
<reference evidence="3 4" key="1">
    <citation type="submission" date="2018-05" db="EMBL/GenBank/DDBJ databases">
        <title>Genomic Encyclopedia of Type Strains, Phase IV (KMG-IV): sequencing the most valuable type-strain genomes for metagenomic binning, comparative biology and taxonomic classification.</title>
        <authorList>
            <person name="Goeker M."/>
        </authorList>
    </citation>
    <scope>NUCLEOTIDE SEQUENCE [LARGE SCALE GENOMIC DNA]</scope>
    <source>
        <strain evidence="3 4">DSM 28556</strain>
    </source>
</reference>
<dbReference type="Proteomes" id="UP000247978">
    <property type="component" value="Unassembled WGS sequence"/>
</dbReference>
<dbReference type="InterPro" id="IPR051768">
    <property type="entry name" value="Bact_secretion_toxin"/>
</dbReference>
<evidence type="ECO:0000313" key="4">
    <source>
        <dbReference type="Proteomes" id="UP000247978"/>
    </source>
</evidence>
<sequence length="82" mass="9302">MSIRMILPEVNKQTSSVEQMCYSYISSMELIKESINAFIIETGLKGKTYDSAKAYFAKTYIPLADGIILLSEAMIESHRQFL</sequence>
<dbReference type="AlphaFoldDB" id="A0A2V3VXN9"/>
<dbReference type="RefSeq" id="WP_110395759.1">
    <property type="nucleotide sequence ID" value="NZ_JBHUHB010000001.1"/>
</dbReference>
<proteinExistence type="inferred from homology"/>